<keyword evidence="2" id="KW-1185">Reference proteome</keyword>
<evidence type="ECO:0000313" key="2">
    <source>
        <dbReference type="Proteomes" id="UP000234342"/>
    </source>
</evidence>
<dbReference type="AlphaFoldDB" id="A0A2H1KQI2"/>
<dbReference type="EMBL" id="FXZE01000025">
    <property type="protein sequence ID" value="SMY01868.1"/>
    <property type="molecule type" value="Genomic_DNA"/>
</dbReference>
<organism evidence="1 2">
    <name type="scientific">Brevibacterium antiquum</name>
    <dbReference type="NCBI Taxonomy" id="234835"/>
    <lineage>
        <taxon>Bacteria</taxon>
        <taxon>Bacillati</taxon>
        <taxon>Actinomycetota</taxon>
        <taxon>Actinomycetes</taxon>
        <taxon>Micrococcales</taxon>
        <taxon>Brevibacteriaceae</taxon>
        <taxon>Brevibacterium</taxon>
    </lineage>
</organism>
<gene>
    <name evidence="1" type="ORF">BANT10_03323</name>
</gene>
<proteinExistence type="predicted"/>
<accession>A0A2H1KQI2</accession>
<dbReference type="Proteomes" id="UP000234342">
    <property type="component" value="Unassembled WGS sequence"/>
</dbReference>
<evidence type="ECO:0000313" key="1">
    <source>
        <dbReference type="EMBL" id="SMY01868.1"/>
    </source>
</evidence>
<sequence length="419" mass="48468">MRNARMDGRICLVEQCTRATESTRCRYHEWTTKSRLREWLAREEHFDPLATHDMDFNSWWTESQPRVSKLESIWDGELPIRSKRHAYRELNEIRLYGATQLVAPLVSQWRAQSGARGWRLPPDGWLAKAMIEQYPSMQFDEISLVPREDGPVMPVYSFENWVDSQARKIQENKSPTPSPFAPVTQRRLVSADAVEKLGRQEIANEAVIERYKSVLHAYKHHRRPPEIQDVFDDPEVNLEIEDGIVVYRQEMRPYGVSSEFVRQGLWDQWAQWSFEQHQSLQVGDIVRYDHARSATTKIWWFGSLGGEPRWLNDDVDENGLRLELSPKRGLFLSERSEPVVDSHLMGENELILPGDTWWEVVGVGDVVQANSRSGDYSSNERLRGIQMVEVNPEDFDQTSNVKLLTATSDGEGNAIFPVT</sequence>
<reference evidence="2" key="1">
    <citation type="submission" date="2017-03" db="EMBL/GenBank/DDBJ databases">
        <authorList>
            <person name="Monnet C."/>
        </authorList>
    </citation>
    <scope>NUCLEOTIDE SEQUENCE [LARGE SCALE GENOMIC DNA]</scope>
    <source>
        <strain evidence="2">P10</strain>
    </source>
</reference>
<protein>
    <submittedName>
        <fullName evidence="1">Uncharacterized protein</fullName>
    </submittedName>
</protein>
<name>A0A2H1KQI2_9MICO</name>